<comment type="caution">
    <text evidence="1">The sequence shown here is derived from an EMBL/GenBank/DDBJ whole genome shotgun (WGS) entry which is preliminary data.</text>
</comment>
<dbReference type="AlphaFoldDB" id="A0A1Y1ZTE7"/>
<protein>
    <submittedName>
        <fullName evidence="1">Uncharacterized protein</fullName>
    </submittedName>
</protein>
<name>A0A1Y1ZTE7_9PLEO</name>
<reference evidence="1 2" key="1">
    <citation type="submission" date="2016-07" db="EMBL/GenBank/DDBJ databases">
        <title>Pervasive Adenine N6-methylation of Active Genes in Fungi.</title>
        <authorList>
            <consortium name="DOE Joint Genome Institute"/>
            <person name="Mondo S.J."/>
            <person name="Dannebaum R.O."/>
            <person name="Kuo R.C."/>
            <person name="Labutti K."/>
            <person name="Haridas S."/>
            <person name="Kuo A."/>
            <person name="Salamov A."/>
            <person name="Ahrendt S.R."/>
            <person name="Lipzen A."/>
            <person name="Sullivan W."/>
            <person name="Andreopoulos W.B."/>
            <person name="Clum A."/>
            <person name="Lindquist E."/>
            <person name="Daum C."/>
            <person name="Ramamoorthy G.K."/>
            <person name="Gryganskyi A."/>
            <person name="Culley D."/>
            <person name="Magnuson J.K."/>
            <person name="James T.Y."/>
            <person name="O'Malley M.A."/>
            <person name="Stajich J.E."/>
            <person name="Spatafora J.W."/>
            <person name="Visel A."/>
            <person name="Grigoriev I.V."/>
        </authorList>
    </citation>
    <scope>NUCLEOTIDE SEQUENCE [LARGE SCALE GENOMIC DNA]</scope>
    <source>
        <strain evidence="1 2">CBS 115471</strain>
    </source>
</reference>
<organism evidence="1 2">
    <name type="scientific">Clohesyomyces aquaticus</name>
    <dbReference type="NCBI Taxonomy" id="1231657"/>
    <lineage>
        <taxon>Eukaryota</taxon>
        <taxon>Fungi</taxon>
        <taxon>Dikarya</taxon>
        <taxon>Ascomycota</taxon>
        <taxon>Pezizomycotina</taxon>
        <taxon>Dothideomycetes</taxon>
        <taxon>Pleosporomycetidae</taxon>
        <taxon>Pleosporales</taxon>
        <taxon>Lindgomycetaceae</taxon>
        <taxon>Clohesyomyces</taxon>
    </lineage>
</organism>
<dbReference type="EMBL" id="MCFA01000041">
    <property type="protein sequence ID" value="ORY13501.1"/>
    <property type="molecule type" value="Genomic_DNA"/>
</dbReference>
<evidence type="ECO:0000313" key="2">
    <source>
        <dbReference type="Proteomes" id="UP000193144"/>
    </source>
</evidence>
<sequence>MFGGSGDPGGFGLHYRNVSLLRARVCVRGWTGLRIRGVGARMLATVHWRLLWKLRGWGGESGLRAEAQGKHKGDSGLQERARQDRCAVRPATTIGPVGEFASISCTECTPTLLLIAPWSPSLPLPYSDLKLVLRCLSASRRTPPTQRPRRLADYDGRFIDTCRTRLHFDGHT</sequence>
<gene>
    <name evidence="1" type="ORF">BCR34DRAFT_264380</name>
</gene>
<evidence type="ECO:0000313" key="1">
    <source>
        <dbReference type="EMBL" id="ORY13501.1"/>
    </source>
</evidence>
<dbReference type="Proteomes" id="UP000193144">
    <property type="component" value="Unassembled WGS sequence"/>
</dbReference>
<keyword evidence="2" id="KW-1185">Reference proteome</keyword>
<accession>A0A1Y1ZTE7</accession>
<proteinExistence type="predicted"/>